<organism evidence="2 3">
    <name type="scientific">Triparma retinervis</name>
    <dbReference type="NCBI Taxonomy" id="2557542"/>
    <lineage>
        <taxon>Eukaryota</taxon>
        <taxon>Sar</taxon>
        <taxon>Stramenopiles</taxon>
        <taxon>Ochrophyta</taxon>
        <taxon>Bolidophyceae</taxon>
        <taxon>Parmales</taxon>
        <taxon>Triparmaceae</taxon>
        <taxon>Triparma</taxon>
    </lineage>
</organism>
<keyword evidence="3" id="KW-1185">Reference proteome</keyword>
<name>A0A9W7A6H8_9STRA</name>
<feature type="compositionally biased region" description="Basic and acidic residues" evidence="1">
    <location>
        <begin position="1"/>
        <end position="33"/>
    </location>
</feature>
<dbReference type="AlphaFoldDB" id="A0A9W7A6H8"/>
<accession>A0A9W7A6H8</accession>
<sequence>MQNRFTSKDDETKFNEERGKKRKESEQKRENRRAANKPYGVSMTGKIRRIVEGVVGRKGGVDGGANAAEVMSVPGKKGIYDYLVSPVTGGFTASQATVAARENGNIVDAICWLVRRLEEGELPGKWKPSDG</sequence>
<evidence type="ECO:0000256" key="1">
    <source>
        <dbReference type="SAM" id="MobiDB-lite"/>
    </source>
</evidence>
<proteinExistence type="predicted"/>
<gene>
    <name evidence="2" type="ORF">TrRE_jg11204</name>
</gene>
<feature type="region of interest" description="Disordered" evidence="1">
    <location>
        <begin position="1"/>
        <end position="41"/>
    </location>
</feature>
<dbReference type="OrthoDB" id="10586534at2759"/>
<dbReference type="Proteomes" id="UP001165082">
    <property type="component" value="Unassembled WGS sequence"/>
</dbReference>
<dbReference type="EMBL" id="BRXZ01001257">
    <property type="protein sequence ID" value="GMH66672.1"/>
    <property type="molecule type" value="Genomic_DNA"/>
</dbReference>
<feature type="non-terminal residue" evidence="2">
    <location>
        <position position="131"/>
    </location>
</feature>
<comment type="caution">
    <text evidence="2">The sequence shown here is derived from an EMBL/GenBank/DDBJ whole genome shotgun (WGS) entry which is preliminary data.</text>
</comment>
<protein>
    <submittedName>
        <fullName evidence="2">Uncharacterized protein</fullName>
    </submittedName>
</protein>
<reference evidence="2" key="1">
    <citation type="submission" date="2022-07" db="EMBL/GenBank/DDBJ databases">
        <title>Genome analysis of Parmales, a sister group of diatoms, reveals the evolutionary specialization of diatoms from phago-mixotrophs to photoautotrophs.</title>
        <authorList>
            <person name="Ban H."/>
            <person name="Sato S."/>
            <person name="Yoshikawa S."/>
            <person name="Kazumasa Y."/>
            <person name="Nakamura Y."/>
            <person name="Ichinomiya M."/>
            <person name="Saitoh K."/>
            <person name="Sato N."/>
            <person name="Blanc-Mathieu R."/>
            <person name="Endo H."/>
            <person name="Kuwata A."/>
            <person name="Ogata H."/>
        </authorList>
    </citation>
    <scope>NUCLEOTIDE SEQUENCE</scope>
</reference>
<evidence type="ECO:0000313" key="2">
    <source>
        <dbReference type="EMBL" id="GMH66672.1"/>
    </source>
</evidence>
<evidence type="ECO:0000313" key="3">
    <source>
        <dbReference type="Proteomes" id="UP001165082"/>
    </source>
</evidence>